<dbReference type="Proteomes" id="UP000034471">
    <property type="component" value="Unassembled WGS sequence"/>
</dbReference>
<evidence type="ECO:0000313" key="2">
    <source>
        <dbReference type="Proteomes" id="UP000034471"/>
    </source>
</evidence>
<organism evidence="1 2">
    <name type="scientific">Candidatus Roizmanbacteria bacterium GW2011_GWA2_37_7</name>
    <dbReference type="NCBI Taxonomy" id="1618481"/>
    <lineage>
        <taxon>Bacteria</taxon>
        <taxon>Candidatus Roizmaniibacteriota</taxon>
    </lineage>
</organism>
<accession>A0A0G0HDA0</accession>
<sequence length="308" mass="33631">MGEQLLSDPTKTTPVAELGGILDKLHTASSEGLVPPETREIEKLHAQAVAKFAKGLAQEDGPMDPYDRAREAALRDLQALWRAQSDALRKWMETNQTKLGDLPKLTQKFDTTFGSQLTNQRLFTFNALIDAGMLAPGNDFLFGVVGDEDDTPFVKVGNAHRFLIPTLAQTLLLTSENPDAYQELRAQTQGMVDAIGATASGQWVLPHQMKGMTGEQIIRSVYGDEIQAIGDSPTSNKPRVLLFPRTQLPTPAHMATQVYGFKPTNEDIIGGIFVPNAMGIGSSADSADKMHYWAKPIDHSPEPAAYPF</sequence>
<dbReference type="STRING" id="1618481.US54_C0064G0003"/>
<gene>
    <name evidence="1" type="ORF">US54_C0064G0003</name>
</gene>
<dbReference type="EMBL" id="LBTJ01000064">
    <property type="protein sequence ID" value="KKQ36535.1"/>
    <property type="molecule type" value="Genomic_DNA"/>
</dbReference>
<dbReference type="AlphaFoldDB" id="A0A0G0HDA0"/>
<evidence type="ECO:0000313" key="1">
    <source>
        <dbReference type="EMBL" id="KKQ36535.1"/>
    </source>
</evidence>
<protein>
    <submittedName>
        <fullName evidence="1">Uncharacterized protein</fullName>
    </submittedName>
</protein>
<name>A0A0G0HDA0_9BACT</name>
<comment type="caution">
    <text evidence="1">The sequence shown here is derived from an EMBL/GenBank/DDBJ whole genome shotgun (WGS) entry which is preliminary data.</text>
</comment>
<proteinExistence type="predicted"/>
<reference evidence="1 2" key="1">
    <citation type="journal article" date="2015" name="Nature">
        <title>rRNA introns, odd ribosomes, and small enigmatic genomes across a large radiation of phyla.</title>
        <authorList>
            <person name="Brown C.T."/>
            <person name="Hug L.A."/>
            <person name="Thomas B.C."/>
            <person name="Sharon I."/>
            <person name="Castelle C.J."/>
            <person name="Singh A."/>
            <person name="Wilkins M.J."/>
            <person name="Williams K.H."/>
            <person name="Banfield J.F."/>
        </authorList>
    </citation>
    <scope>NUCLEOTIDE SEQUENCE [LARGE SCALE GENOMIC DNA]</scope>
</reference>